<dbReference type="Proteomes" id="UP000005459">
    <property type="component" value="Unassembled WGS sequence"/>
</dbReference>
<keyword evidence="2" id="KW-0812">Transmembrane</keyword>
<feature type="region of interest" description="Disordered" evidence="1">
    <location>
        <begin position="567"/>
        <end position="605"/>
    </location>
</feature>
<evidence type="ECO:0000313" key="5">
    <source>
        <dbReference type="EMBL" id="EGV19783.1"/>
    </source>
</evidence>
<evidence type="ECO:0000256" key="1">
    <source>
        <dbReference type="SAM" id="MobiDB-lite"/>
    </source>
</evidence>
<evidence type="ECO:0008006" key="7">
    <source>
        <dbReference type="Google" id="ProtNLM"/>
    </source>
</evidence>
<dbReference type="InterPro" id="IPR048389">
    <property type="entry name" value="YciQ-like_C"/>
</dbReference>
<dbReference type="OrthoDB" id="9767603at2"/>
<accession>F9U803</accession>
<proteinExistence type="predicted"/>
<dbReference type="PATRIC" id="fig|768671.3.peg.1315"/>
<feature type="transmembrane region" description="Helical" evidence="2">
    <location>
        <begin position="419"/>
        <end position="436"/>
    </location>
</feature>
<evidence type="ECO:0000259" key="3">
    <source>
        <dbReference type="Pfam" id="PF09972"/>
    </source>
</evidence>
<evidence type="ECO:0000256" key="2">
    <source>
        <dbReference type="SAM" id="Phobius"/>
    </source>
</evidence>
<organism evidence="5 6">
    <name type="scientific">Thiocapsa marina 5811</name>
    <dbReference type="NCBI Taxonomy" id="768671"/>
    <lineage>
        <taxon>Bacteria</taxon>
        <taxon>Pseudomonadati</taxon>
        <taxon>Pseudomonadota</taxon>
        <taxon>Gammaproteobacteria</taxon>
        <taxon>Chromatiales</taxon>
        <taxon>Chromatiaceae</taxon>
        <taxon>Thiocapsa</taxon>
    </lineage>
</organism>
<feature type="transmembrane region" description="Helical" evidence="2">
    <location>
        <begin position="442"/>
        <end position="463"/>
    </location>
</feature>
<keyword evidence="2" id="KW-0472">Membrane</keyword>
<feature type="transmembrane region" description="Helical" evidence="2">
    <location>
        <begin position="266"/>
        <end position="283"/>
    </location>
</feature>
<dbReference type="eggNOG" id="COG4907">
    <property type="taxonomic scope" value="Bacteria"/>
</dbReference>
<keyword evidence="6" id="KW-1185">Reference proteome</keyword>
<feature type="domain" description="DUF2207" evidence="3">
    <location>
        <begin position="51"/>
        <end position="243"/>
    </location>
</feature>
<gene>
    <name evidence="5" type="ORF">ThimaDRAFT_1229</name>
</gene>
<evidence type="ECO:0000313" key="6">
    <source>
        <dbReference type="Proteomes" id="UP000005459"/>
    </source>
</evidence>
<dbReference type="AlphaFoldDB" id="F9U803"/>
<name>F9U803_9GAMM</name>
<feature type="domain" description="Predicted membrane protein YciQ-like C-terminal" evidence="4">
    <location>
        <begin position="300"/>
        <end position="531"/>
    </location>
</feature>
<dbReference type="Pfam" id="PF20990">
    <property type="entry name" value="DUF2207_C"/>
    <property type="match status" value="1"/>
</dbReference>
<reference evidence="5 6" key="1">
    <citation type="submission" date="2011-06" db="EMBL/GenBank/DDBJ databases">
        <title>The draft genome of Thiocapsa marina 5811.</title>
        <authorList>
            <consortium name="US DOE Joint Genome Institute (JGI-PGF)"/>
            <person name="Lucas S."/>
            <person name="Han J."/>
            <person name="Cheng J.-F."/>
            <person name="Goodwin L."/>
            <person name="Pitluck S."/>
            <person name="Peters L."/>
            <person name="Land M.L."/>
            <person name="Hauser L."/>
            <person name="Vogl K."/>
            <person name="Liu Z."/>
            <person name="Imhoff J."/>
            <person name="Thiel V."/>
            <person name="Frigaard N.-U."/>
            <person name="Bryant D."/>
            <person name="Woyke T.J."/>
        </authorList>
    </citation>
    <scope>NUCLEOTIDE SEQUENCE [LARGE SCALE GENOMIC DNA]</scope>
    <source>
        <strain evidence="5 6">5811</strain>
    </source>
</reference>
<feature type="compositionally biased region" description="Polar residues" evidence="1">
    <location>
        <begin position="567"/>
        <end position="581"/>
    </location>
</feature>
<dbReference type="RefSeq" id="WP_007192106.1">
    <property type="nucleotide sequence ID" value="NZ_AFWV01000003.1"/>
</dbReference>
<evidence type="ECO:0000259" key="4">
    <source>
        <dbReference type="Pfam" id="PF20990"/>
    </source>
</evidence>
<dbReference type="STRING" id="768671.ThimaDRAFT_1229"/>
<protein>
    <recommendedName>
        <fullName evidence="7">DUF2207 domain-containing protein</fullName>
    </recommendedName>
</protein>
<sequence>MSRIDRRPDPSAGCISFTIRHRCAGSGGGWLLGLVFLLLLGVGAQAGAAEEILSFHSDLAIQSDGSLEVTETIAIRAEGSEIRRGIVREFPTRYRDRLGNQVRVGFELLGVERDGEPEPNFIERVSNGVEINTGNDDFLAVPATYTYRIRYRTTRQLGFFEGHDELYWNVTGTGWIFPILAASATVRLPAEVPIEKITAEGYTGPQGAVGRDLVAEVVGPDEIRFATTRPLGVGEGLTIVAGFPKGLVAEPTNARRLGWLLYDNRGVLVALVGLILLLAYYGTTWWRVGRDPQAGPIFPHYRPPDGHSPAGLRYLSRMGYDHRCFAADLVETAVKGHVVIHQEKAGWREAWRLERLHGADPAALTASQATLLRLLFAKGDQLVLTNKQADRVGPAQKGHTQSLAQLYSPRFFLVNDGKLGLGIAFSVLYGGLAWMVAGGDGIPAMLVLFGLAIGAHVLFAWLLKAPTTEGRALLDRIEGLKLYLSVAERDELKALPGPSSEASPVLDAERYEALLPYALALDVEEAWTRKFTLAVGAAAAAAAAGGISWYRGRGTAGDLSRVSRSLGQTLSRQIASSATPPGSSSGGGGGGSSGGGGGGGGGRGR</sequence>
<keyword evidence="2" id="KW-1133">Transmembrane helix</keyword>
<dbReference type="Pfam" id="PF09972">
    <property type="entry name" value="DUF2207"/>
    <property type="match status" value="1"/>
</dbReference>
<dbReference type="EMBL" id="AFWV01000003">
    <property type="protein sequence ID" value="EGV19783.1"/>
    <property type="molecule type" value="Genomic_DNA"/>
</dbReference>
<feature type="compositionally biased region" description="Gly residues" evidence="1">
    <location>
        <begin position="584"/>
        <end position="605"/>
    </location>
</feature>
<dbReference type="InterPro" id="IPR018702">
    <property type="entry name" value="DUF2207"/>
</dbReference>